<dbReference type="InterPro" id="IPR002634">
    <property type="entry name" value="BolA"/>
</dbReference>
<name>A0A165IJ99_9APHY</name>
<protein>
    <submittedName>
        <fullName evidence="3">Bola-like protein</fullName>
    </submittedName>
</protein>
<dbReference type="Proteomes" id="UP000076871">
    <property type="component" value="Unassembled WGS sequence"/>
</dbReference>
<comment type="similarity">
    <text evidence="1 2">Belongs to the BolA/IbaG family.</text>
</comment>
<dbReference type="EMBL" id="KV427605">
    <property type="protein sequence ID" value="KZT13155.1"/>
    <property type="molecule type" value="Genomic_DNA"/>
</dbReference>
<evidence type="ECO:0000313" key="3">
    <source>
        <dbReference type="EMBL" id="KZT13155.1"/>
    </source>
</evidence>
<dbReference type="STRING" id="1314785.A0A165IJ99"/>
<evidence type="ECO:0000313" key="4">
    <source>
        <dbReference type="Proteomes" id="UP000076871"/>
    </source>
</evidence>
<keyword evidence="4" id="KW-1185">Reference proteome</keyword>
<dbReference type="RefSeq" id="XP_040770665.1">
    <property type="nucleotide sequence ID" value="XM_040907635.1"/>
</dbReference>
<sequence length="110" mass="12343">MSSPFMFSVALARRIARTRVPLYLRHYAAPPPSGLSDGERTIYSKLTERFSPSELEVQDISGGCGTFYHIVIASEAFKGIPMIKQHRLVNETLKKEIEGIHGLQLQTRTP</sequence>
<dbReference type="PANTHER" id="PTHR46188">
    <property type="entry name" value="BOLA-LIKE PROTEIN 3"/>
    <property type="match status" value="1"/>
</dbReference>
<dbReference type="InterPro" id="IPR052275">
    <property type="entry name" value="Mt_Fe-S_assembly_factor"/>
</dbReference>
<dbReference type="SUPFAM" id="SSF82657">
    <property type="entry name" value="BolA-like"/>
    <property type="match status" value="1"/>
</dbReference>
<organism evidence="3 4">
    <name type="scientific">Laetiporus sulphureus 93-53</name>
    <dbReference type="NCBI Taxonomy" id="1314785"/>
    <lineage>
        <taxon>Eukaryota</taxon>
        <taxon>Fungi</taxon>
        <taxon>Dikarya</taxon>
        <taxon>Basidiomycota</taxon>
        <taxon>Agaricomycotina</taxon>
        <taxon>Agaricomycetes</taxon>
        <taxon>Polyporales</taxon>
        <taxon>Laetiporus</taxon>
    </lineage>
</organism>
<dbReference type="GeneID" id="63824664"/>
<evidence type="ECO:0000256" key="1">
    <source>
        <dbReference type="ARBA" id="ARBA00005578"/>
    </source>
</evidence>
<evidence type="ECO:0000256" key="2">
    <source>
        <dbReference type="RuleBase" id="RU003860"/>
    </source>
</evidence>
<dbReference type="OrthoDB" id="203381at2759"/>
<dbReference type="InParanoid" id="A0A165IJ99"/>
<dbReference type="GO" id="GO:0005759">
    <property type="term" value="C:mitochondrial matrix"/>
    <property type="evidence" value="ECO:0007669"/>
    <property type="project" value="TreeGrafter"/>
</dbReference>
<dbReference type="Pfam" id="PF01722">
    <property type="entry name" value="BolA"/>
    <property type="match status" value="1"/>
</dbReference>
<dbReference type="PANTHER" id="PTHR46188:SF1">
    <property type="entry name" value="BOLA-LIKE PROTEIN 3"/>
    <property type="match status" value="1"/>
</dbReference>
<dbReference type="AlphaFoldDB" id="A0A165IJ99"/>
<gene>
    <name evidence="3" type="ORF">LAESUDRAFT_719471</name>
</gene>
<dbReference type="Gene3D" id="3.30.300.90">
    <property type="entry name" value="BolA-like"/>
    <property type="match status" value="1"/>
</dbReference>
<proteinExistence type="inferred from homology"/>
<dbReference type="FunCoup" id="A0A165IJ99">
    <property type="interactions" value="83"/>
</dbReference>
<accession>A0A165IJ99</accession>
<reference evidence="3 4" key="1">
    <citation type="journal article" date="2016" name="Mol. Biol. Evol.">
        <title>Comparative Genomics of Early-Diverging Mushroom-Forming Fungi Provides Insights into the Origins of Lignocellulose Decay Capabilities.</title>
        <authorList>
            <person name="Nagy L.G."/>
            <person name="Riley R."/>
            <person name="Tritt A."/>
            <person name="Adam C."/>
            <person name="Daum C."/>
            <person name="Floudas D."/>
            <person name="Sun H."/>
            <person name="Yadav J.S."/>
            <person name="Pangilinan J."/>
            <person name="Larsson K.H."/>
            <person name="Matsuura K."/>
            <person name="Barry K."/>
            <person name="Labutti K."/>
            <person name="Kuo R."/>
            <person name="Ohm R.A."/>
            <person name="Bhattacharya S.S."/>
            <person name="Shirouzu T."/>
            <person name="Yoshinaga Y."/>
            <person name="Martin F.M."/>
            <person name="Grigoriev I.V."/>
            <person name="Hibbett D.S."/>
        </authorList>
    </citation>
    <scope>NUCLEOTIDE SEQUENCE [LARGE SCALE GENOMIC DNA]</scope>
    <source>
        <strain evidence="3 4">93-53</strain>
    </source>
</reference>
<dbReference type="InterPro" id="IPR036065">
    <property type="entry name" value="BolA-like_sf"/>
</dbReference>